<evidence type="ECO:0000313" key="3">
    <source>
        <dbReference type="Proteomes" id="UP000799770"/>
    </source>
</evidence>
<dbReference type="AlphaFoldDB" id="A0A6A5ZNL2"/>
<feature type="compositionally biased region" description="Pro residues" evidence="1">
    <location>
        <begin position="1"/>
        <end position="12"/>
    </location>
</feature>
<dbReference type="EMBL" id="ML977312">
    <property type="protein sequence ID" value="KAF2121270.1"/>
    <property type="molecule type" value="Genomic_DNA"/>
</dbReference>
<proteinExistence type="predicted"/>
<accession>A0A6A5ZNL2</accession>
<protein>
    <submittedName>
        <fullName evidence="2">Uncharacterized protein</fullName>
    </submittedName>
</protein>
<name>A0A6A5ZNL2_9PLEO</name>
<feature type="region of interest" description="Disordered" evidence="1">
    <location>
        <begin position="1"/>
        <end position="35"/>
    </location>
</feature>
<evidence type="ECO:0000256" key="1">
    <source>
        <dbReference type="SAM" id="MobiDB-lite"/>
    </source>
</evidence>
<keyword evidence="3" id="KW-1185">Reference proteome</keyword>
<sequence length="250" mass="27874">MSTRSPSPPSLPQVPQNTPYSSRPTTSHAPKNPLDSLPSIVNALLPKGNLIYSQPSKSNPTVNAAISSLQLHPTLEAALHILNQDLPSAHFLVRKMEAPPAVEGMLLHSILHRIEGDFPNSRAWMSDVGDACEGWVPKRRGQETLSKGVKEGMMNKGVKESLVLFVYTSEEEPLQLIDDVEKIRKGEGREKVEEIEELARTELERVINWCRNKFGEGSWVDATEAYTKGGEEVQQIHEEMISGDKGWRKF</sequence>
<feature type="compositionally biased region" description="Polar residues" evidence="1">
    <location>
        <begin position="13"/>
        <end position="29"/>
    </location>
</feature>
<gene>
    <name evidence="2" type="ORF">BDV96DRAFT_640666</name>
</gene>
<reference evidence="2" key="1">
    <citation type="journal article" date="2020" name="Stud. Mycol.">
        <title>101 Dothideomycetes genomes: a test case for predicting lifestyles and emergence of pathogens.</title>
        <authorList>
            <person name="Haridas S."/>
            <person name="Albert R."/>
            <person name="Binder M."/>
            <person name="Bloem J."/>
            <person name="Labutti K."/>
            <person name="Salamov A."/>
            <person name="Andreopoulos B."/>
            <person name="Baker S."/>
            <person name="Barry K."/>
            <person name="Bills G."/>
            <person name="Bluhm B."/>
            <person name="Cannon C."/>
            <person name="Castanera R."/>
            <person name="Culley D."/>
            <person name="Daum C."/>
            <person name="Ezra D."/>
            <person name="Gonzalez J."/>
            <person name="Henrissat B."/>
            <person name="Kuo A."/>
            <person name="Liang C."/>
            <person name="Lipzen A."/>
            <person name="Lutzoni F."/>
            <person name="Magnuson J."/>
            <person name="Mondo S."/>
            <person name="Nolan M."/>
            <person name="Ohm R."/>
            <person name="Pangilinan J."/>
            <person name="Park H.-J."/>
            <person name="Ramirez L."/>
            <person name="Alfaro M."/>
            <person name="Sun H."/>
            <person name="Tritt A."/>
            <person name="Yoshinaga Y."/>
            <person name="Zwiers L.-H."/>
            <person name="Turgeon B."/>
            <person name="Goodwin S."/>
            <person name="Spatafora J."/>
            <person name="Crous P."/>
            <person name="Grigoriev I."/>
        </authorList>
    </citation>
    <scope>NUCLEOTIDE SEQUENCE</scope>
    <source>
        <strain evidence="2">CBS 627.86</strain>
    </source>
</reference>
<dbReference type="Proteomes" id="UP000799770">
    <property type="component" value="Unassembled WGS sequence"/>
</dbReference>
<organism evidence="2 3">
    <name type="scientific">Lophiotrema nucula</name>
    <dbReference type="NCBI Taxonomy" id="690887"/>
    <lineage>
        <taxon>Eukaryota</taxon>
        <taxon>Fungi</taxon>
        <taxon>Dikarya</taxon>
        <taxon>Ascomycota</taxon>
        <taxon>Pezizomycotina</taxon>
        <taxon>Dothideomycetes</taxon>
        <taxon>Pleosporomycetidae</taxon>
        <taxon>Pleosporales</taxon>
        <taxon>Lophiotremataceae</taxon>
        <taxon>Lophiotrema</taxon>
    </lineage>
</organism>
<evidence type="ECO:0000313" key="2">
    <source>
        <dbReference type="EMBL" id="KAF2121270.1"/>
    </source>
</evidence>
<dbReference type="OrthoDB" id="2306919at2759"/>